<dbReference type="Proteomes" id="UP000789920">
    <property type="component" value="Unassembled WGS sequence"/>
</dbReference>
<evidence type="ECO:0000313" key="2">
    <source>
        <dbReference type="Proteomes" id="UP000789920"/>
    </source>
</evidence>
<evidence type="ECO:0000313" key="1">
    <source>
        <dbReference type="EMBL" id="CAG8837831.1"/>
    </source>
</evidence>
<name>A0ACA9SF16_9GLOM</name>
<sequence length="41" mass="4494">LLGTTNSNISQKSYVKHSCDRTGINLLALIYTEESGFAGYK</sequence>
<organism evidence="1 2">
    <name type="scientific">Racocetra persica</name>
    <dbReference type="NCBI Taxonomy" id="160502"/>
    <lineage>
        <taxon>Eukaryota</taxon>
        <taxon>Fungi</taxon>
        <taxon>Fungi incertae sedis</taxon>
        <taxon>Mucoromycota</taxon>
        <taxon>Glomeromycotina</taxon>
        <taxon>Glomeromycetes</taxon>
        <taxon>Diversisporales</taxon>
        <taxon>Gigasporaceae</taxon>
        <taxon>Racocetra</taxon>
    </lineage>
</organism>
<feature type="non-terminal residue" evidence="1">
    <location>
        <position position="1"/>
    </location>
</feature>
<protein>
    <submittedName>
        <fullName evidence="1">19733_t:CDS:1</fullName>
    </submittedName>
</protein>
<gene>
    <name evidence="1" type="ORF">RPERSI_LOCUS30445</name>
</gene>
<keyword evidence="2" id="KW-1185">Reference proteome</keyword>
<comment type="caution">
    <text evidence="1">The sequence shown here is derived from an EMBL/GenBank/DDBJ whole genome shotgun (WGS) entry which is preliminary data.</text>
</comment>
<feature type="non-terminal residue" evidence="1">
    <location>
        <position position="41"/>
    </location>
</feature>
<dbReference type="EMBL" id="CAJVQC010118775">
    <property type="protein sequence ID" value="CAG8837831.1"/>
    <property type="molecule type" value="Genomic_DNA"/>
</dbReference>
<accession>A0ACA9SF16</accession>
<proteinExistence type="predicted"/>
<reference evidence="1" key="1">
    <citation type="submission" date="2021-06" db="EMBL/GenBank/DDBJ databases">
        <authorList>
            <person name="Kallberg Y."/>
            <person name="Tangrot J."/>
            <person name="Rosling A."/>
        </authorList>
    </citation>
    <scope>NUCLEOTIDE SEQUENCE</scope>
    <source>
        <strain evidence="1">MA461A</strain>
    </source>
</reference>